<evidence type="ECO:0000313" key="2">
    <source>
        <dbReference type="Proteomes" id="UP000822271"/>
    </source>
</evidence>
<reference evidence="1" key="1">
    <citation type="submission" date="2018-09" db="EMBL/GenBank/DDBJ databases">
        <authorList>
            <person name="Groschel M."/>
            <person name="Kohl T."/>
            <person name="Conchillo-Sole O."/>
            <person name="Mamat U."/>
            <person name="Yero D."/>
            <person name="Niemann S."/>
            <person name="Daura X."/>
            <person name="Gibert I."/>
        </authorList>
    </citation>
    <scope>NUCLEOTIDE SEQUENCE</scope>
    <source>
        <strain evidence="1">OG156</strain>
    </source>
</reference>
<reference evidence="1" key="2">
    <citation type="journal article" date="2020" name="Front. Microbiol.">
        <title>Genetic Variants of the DSF Quorum Sensing System in Stenotrophomonas maltophilia Influence Virulence and Resistance Phenotypes Among Genotypically Diverse Clinical Isolates.</title>
        <authorList>
            <person name="Yero D."/>
            <person name="Huedo P."/>
            <person name="Conchillo-Sole O."/>
            <person name="Martinez-Servat S."/>
            <person name="Mamat U."/>
            <person name="Coves X."/>
            <person name="Llanas F."/>
            <person name="Roca I."/>
            <person name="Vila J."/>
            <person name="Schaible U.E."/>
            <person name="Daura X."/>
            <person name="Gibert I."/>
        </authorList>
    </citation>
    <scope>NUCLEOTIDE SEQUENCE</scope>
    <source>
        <strain evidence="1">OG156</strain>
    </source>
</reference>
<accession>A0A2J0T1R7</accession>
<evidence type="ECO:0000313" key="1">
    <source>
        <dbReference type="EMBL" id="MBA0309986.1"/>
    </source>
</evidence>
<dbReference type="AlphaFoldDB" id="A0A2J0T1R7"/>
<sequence length="202" mass="21916">MSTITLINETGETVRLAVFQKPVSNPTLATIAWQVAAPPPGGNSVIQIPDDFGLQVRYSNDASRPDQLDTSAKPASFAETSAAFTIDSVASQDRRSNGAVINQSFTDLVLNEVRVVNNFSIGVEASILRGQDAIYEPQVIWPGGLFMEDVRASMFVAVVSQFTYKGQRLVQEEISQTQLEVLEGDSLIVTGSKWKGYSLTKA</sequence>
<protein>
    <submittedName>
        <fullName evidence="1">Uncharacterized protein</fullName>
    </submittedName>
</protein>
<dbReference type="OrthoDB" id="6058576at2"/>
<proteinExistence type="predicted"/>
<comment type="caution">
    <text evidence="1">The sequence shown here is derived from an EMBL/GenBank/DDBJ whole genome shotgun (WGS) entry which is preliminary data.</text>
</comment>
<dbReference type="Proteomes" id="UP000822271">
    <property type="component" value="Unassembled WGS sequence"/>
</dbReference>
<dbReference type="EMBL" id="RAUE01000004">
    <property type="protein sequence ID" value="MBA0309986.1"/>
    <property type="molecule type" value="Genomic_DNA"/>
</dbReference>
<dbReference type="RefSeq" id="WP_049429274.1">
    <property type="nucleotide sequence ID" value="NZ_CP033586.1"/>
</dbReference>
<name>A0A2J0T1R7_STEMA</name>
<organism evidence="1 2">
    <name type="scientific">Stenotrophomonas maltophilia</name>
    <name type="common">Pseudomonas maltophilia</name>
    <name type="synonym">Xanthomonas maltophilia</name>
    <dbReference type="NCBI Taxonomy" id="40324"/>
    <lineage>
        <taxon>Bacteria</taxon>
        <taxon>Pseudomonadati</taxon>
        <taxon>Pseudomonadota</taxon>
        <taxon>Gammaproteobacteria</taxon>
        <taxon>Lysobacterales</taxon>
        <taxon>Lysobacteraceae</taxon>
        <taxon>Stenotrophomonas</taxon>
        <taxon>Stenotrophomonas maltophilia group</taxon>
    </lineage>
</organism>
<gene>
    <name evidence="1" type="ORF">D7Y33_02995</name>
</gene>